<keyword evidence="1" id="KW-0472">Membrane</keyword>
<reference evidence="3" key="1">
    <citation type="submission" date="2018-05" db="EMBL/GenBank/DDBJ databases">
        <title>Complete genome sequnece of Akkermansia muciniphila EB-AMDK-40.</title>
        <authorList>
            <person name="Nam Y.-D."/>
            <person name="Chung W.-H."/>
            <person name="Park Y.S."/>
            <person name="Kang J."/>
        </authorList>
    </citation>
    <scope>NUCLEOTIDE SEQUENCE</scope>
    <source>
        <strain evidence="3">EB-AMDK-40</strain>
    </source>
</reference>
<feature type="domain" description="Ice-binding protein C-terminal" evidence="2">
    <location>
        <begin position="279"/>
        <end position="301"/>
    </location>
</feature>
<proteinExistence type="predicted"/>
<name>A0AAE6W338_9BACT</name>
<evidence type="ECO:0000259" key="2">
    <source>
        <dbReference type="Pfam" id="PF07589"/>
    </source>
</evidence>
<evidence type="ECO:0000256" key="1">
    <source>
        <dbReference type="SAM" id="Phobius"/>
    </source>
</evidence>
<sequence>MGKCCRASGRTIFHGCNIHTGFQIRHISCELAKTMKKSFILLLLAGAVSAASAASLKINLGSSSAGDPDWISVATQASSITGGKAASYASIASLSKNGGNVSPSVVLGNLGGQDVTLTMAYKSTAAMNAGYLDATGTSPSINSLFPDSMAQSSISGKCNGVKGQTVGLQFTLSGLAANTTYYLYVLGNNGFSTNKTSMALSGGVSNVTGSLMDGYEGAGTVTGSTFQGTTDSSGVGMEWAFTTNNSGQVTLTYERSAGAAADVVNADVSLNGLMLATEPIPEPATASLGLLGLAALLLRRRKN</sequence>
<feature type="transmembrane region" description="Helical" evidence="1">
    <location>
        <begin position="39"/>
        <end position="56"/>
    </location>
</feature>
<accession>A0AAE6W338</accession>
<dbReference type="Pfam" id="PF07589">
    <property type="entry name" value="PEP-CTERM"/>
    <property type="match status" value="1"/>
</dbReference>
<dbReference type="InterPro" id="IPR013424">
    <property type="entry name" value="Ice-binding_C"/>
</dbReference>
<evidence type="ECO:0000313" key="3">
    <source>
        <dbReference type="EMBL" id="QHV64175.1"/>
    </source>
</evidence>
<protein>
    <recommendedName>
        <fullName evidence="2">Ice-binding protein C-terminal domain-containing protein</fullName>
    </recommendedName>
</protein>
<dbReference type="NCBIfam" id="TIGR02595">
    <property type="entry name" value="PEP_CTERM"/>
    <property type="match status" value="1"/>
</dbReference>
<dbReference type="NCBIfam" id="TIGR03382">
    <property type="entry name" value="GC_trans_RRR"/>
    <property type="match status" value="1"/>
</dbReference>
<dbReference type="EMBL" id="CP029701">
    <property type="protein sequence ID" value="QHV64175.1"/>
    <property type="molecule type" value="Genomic_DNA"/>
</dbReference>
<dbReference type="Proteomes" id="UP000642553">
    <property type="component" value="Chromosome"/>
</dbReference>
<keyword evidence="1" id="KW-0812">Transmembrane</keyword>
<dbReference type="AlphaFoldDB" id="A0AAE6W338"/>
<gene>
    <name evidence="3" type="ORF">DMI76_12760</name>
</gene>
<keyword evidence="1" id="KW-1133">Transmembrane helix</keyword>
<dbReference type="InterPro" id="IPR017756">
    <property type="entry name" value="TM_Gly-Cys-Arg_CS"/>
</dbReference>
<organism evidence="3 4">
    <name type="scientific">Akkermansia massiliensis</name>
    <dbReference type="NCBI Taxonomy" id="2927224"/>
    <lineage>
        <taxon>Bacteria</taxon>
        <taxon>Pseudomonadati</taxon>
        <taxon>Verrucomicrobiota</taxon>
        <taxon>Verrucomicrobiia</taxon>
        <taxon>Verrucomicrobiales</taxon>
        <taxon>Akkermansiaceae</taxon>
        <taxon>Akkermansia</taxon>
    </lineage>
</organism>
<evidence type="ECO:0000313" key="4">
    <source>
        <dbReference type="Proteomes" id="UP000642553"/>
    </source>
</evidence>